<dbReference type="STRING" id="1182542.W9XX01"/>
<feature type="coiled-coil region" evidence="1">
    <location>
        <begin position="814"/>
        <end position="841"/>
    </location>
</feature>
<accession>W9XX01</accession>
<evidence type="ECO:0000313" key="4">
    <source>
        <dbReference type="Proteomes" id="UP000019478"/>
    </source>
</evidence>
<feature type="region of interest" description="Disordered" evidence="2">
    <location>
        <begin position="248"/>
        <end position="272"/>
    </location>
</feature>
<feature type="compositionally biased region" description="Low complexity" evidence="2">
    <location>
        <begin position="507"/>
        <end position="519"/>
    </location>
</feature>
<feature type="compositionally biased region" description="Polar residues" evidence="2">
    <location>
        <begin position="176"/>
        <end position="212"/>
    </location>
</feature>
<proteinExistence type="predicted"/>
<name>W9XX01_9EURO</name>
<organism evidence="3 4">
    <name type="scientific">Capronia epimyces CBS 606.96</name>
    <dbReference type="NCBI Taxonomy" id="1182542"/>
    <lineage>
        <taxon>Eukaryota</taxon>
        <taxon>Fungi</taxon>
        <taxon>Dikarya</taxon>
        <taxon>Ascomycota</taxon>
        <taxon>Pezizomycotina</taxon>
        <taxon>Eurotiomycetes</taxon>
        <taxon>Chaetothyriomycetidae</taxon>
        <taxon>Chaetothyriales</taxon>
        <taxon>Herpotrichiellaceae</taxon>
        <taxon>Capronia</taxon>
    </lineage>
</organism>
<evidence type="ECO:0000256" key="2">
    <source>
        <dbReference type="SAM" id="MobiDB-lite"/>
    </source>
</evidence>
<dbReference type="RefSeq" id="XP_007734082.1">
    <property type="nucleotide sequence ID" value="XM_007735892.1"/>
</dbReference>
<dbReference type="EMBL" id="AMGY01000004">
    <property type="protein sequence ID" value="EXJ85097.1"/>
    <property type="molecule type" value="Genomic_DNA"/>
</dbReference>
<keyword evidence="1" id="KW-0175">Coiled coil</keyword>
<evidence type="ECO:0000256" key="1">
    <source>
        <dbReference type="SAM" id="Coils"/>
    </source>
</evidence>
<feature type="region of interest" description="Disordered" evidence="2">
    <location>
        <begin position="1"/>
        <end position="223"/>
    </location>
</feature>
<dbReference type="HOGENOM" id="CLU_290027_0_0_1"/>
<feature type="region of interest" description="Disordered" evidence="2">
    <location>
        <begin position="488"/>
        <end position="525"/>
    </location>
</feature>
<evidence type="ECO:0000313" key="3">
    <source>
        <dbReference type="EMBL" id="EXJ85097.1"/>
    </source>
</evidence>
<feature type="compositionally biased region" description="Polar residues" evidence="2">
    <location>
        <begin position="642"/>
        <end position="651"/>
    </location>
</feature>
<feature type="compositionally biased region" description="Low complexity" evidence="2">
    <location>
        <begin position="771"/>
        <end position="785"/>
    </location>
</feature>
<dbReference type="OrthoDB" id="5407305at2759"/>
<reference evidence="3 4" key="1">
    <citation type="submission" date="2013-03" db="EMBL/GenBank/DDBJ databases">
        <title>The Genome Sequence of Capronia epimyces CBS 606.96.</title>
        <authorList>
            <consortium name="The Broad Institute Genomics Platform"/>
            <person name="Cuomo C."/>
            <person name="de Hoog S."/>
            <person name="Gorbushina A."/>
            <person name="Walker B."/>
            <person name="Young S.K."/>
            <person name="Zeng Q."/>
            <person name="Gargeya S."/>
            <person name="Fitzgerald M."/>
            <person name="Haas B."/>
            <person name="Abouelleil A."/>
            <person name="Allen A.W."/>
            <person name="Alvarado L."/>
            <person name="Arachchi H.M."/>
            <person name="Berlin A.M."/>
            <person name="Chapman S.B."/>
            <person name="Gainer-Dewar J."/>
            <person name="Goldberg J."/>
            <person name="Griggs A."/>
            <person name="Gujja S."/>
            <person name="Hansen M."/>
            <person name="Howarth C."/>
            <person name="Imamovic A."/>
            <person name="Ireland A."/>
            <person name="Larimer J."/>
            <person name="McCowan C."/>
            <person name="Murphy C."/>
            <person name="Pearson M."/>
            <person name="Poon T.W."/>
            <person name="Priest M."/>
            <person name="Roberts A."/>
            <person name="Saif S."/>
            <person name="Shea T."/>
            <person name="Sisk P."/>
            <person name="Sykes S."/>
            <person name="Wortman J."/>
            <person name="Nusbaum C."/>
            <person name="Birren B."/>
        </authorList>
    </citation>
    <scope>NUCLEOTIDE SEQUENCE [LARGE SCALE GENOMIC DNA]</scope>
    <source>
        <strain evidence="3 4">CBS 606.96</strain>
    </source>
</reference>
<protein>
    <submittedName>
        <fullName evidence="3">Uncharacterized protein</fullName>
    </submittedName>
</protein>
<feature type="compositionally biased region" description="Basic and acidic residues" evidence="2">
    <location>
        <begin position="62"/>
        <end position="76"/>
    </location>
</feature>
<dbReference type="Proteomes" id="UP000019478">
    <property type="component" value="Unassembled WGS sequence"/>
</dbReference>
<feature type="compositionally biased region" description="Polar residues" evidence="2">
    <location>
        <begin position="738"/>
        <end position="750"/>
    </location>
</feature>
<feature type="region of interest" description="Disordered" evidence="2">
    <location>
        <begin position="545"/>
        <end position="651"/>
    </location>
</feature>
<feature type="compositionally biased region" description="Basic and acidic residues" evidence="2">
    <location>
        <begin position="1"/>
        <end position="13"/>
    </location>
</feature>
<gene>
    <name evidence="3" type="ORF">A1O3_05772</name>
</gene>
<feature type="region of interest" description="Disordered" evidence="2">
    <location>
        <begin position="446"/>
        <end position="470"/>
    </location>
</feature>
<sequence length="868" mass="93311">MRGLNIEDPKDEPQTSANVHFSTPDIGPNAGKALSRIPDSNATLGVTVSTSERPLSSSQLPKPRDSMLESLARHVDTPSVRQTKTSAMRLRRSIGKTAWGSSEKKQEKESRLHSIREKAQSSSMARVRQVSPGGPFRSNSRGRYAVTTRGSPYAIPSRFNTKLSKTLPDTEHNTDTARNSVVKSPTNLRQSQGRDAATRQSSIPLPSRSNHPGQGLNDDGANHEGRRLKLHKDMNAGWQDYEAAAPAGSTAMASMPGTPQPNHSDARDGPTADNAELLSMKEVLSTPAPCDDDSVIEHEASGATVHGSDSLGGFRVKRVRNTSKGGPTLRITDSATRILLGDEHEPDTTGDGETTLPLRHKASAPDLRRPSAVKEPSSRRTSALLARPLSFARSIADRSQTYVKGSDDEEIQKLINADGLDGSGLPAELPGSDVAVEQHSAFKSQTSLNTVEAAPTDVPEKSGTSSLTHGDWPCKEFADFNICADSSVEASEEKVTPDPTLAEMGKPSSSQASVRSRPSTIVLRQAPTKEISPFLFQDLEQEKASQERYLKSMVDKTKDPESSVVSSSGFPPRISSRKPKPPPIIVSSPEKGPSVNPSRYQAATAYGVAADTIRRPKDVKTFSQSLSPKTDSSKARKASHKLTYSPSTSSKKVISNIRGLFHKRSIESTTNENTTISETKVSGKARLLQGSMRRKPVPDHKLTNPLSSDAQGTTDPDTSSARDNSTRGERSVLRNPFISPTTPFTATVRPSPNPQSPSLAKFASPAVASRSPTTPGTSPSLSTTTGLTHSLLDLARAETNAQRKASLIELSKCMVEVVNSARDAEKAMEKAKMEAARAEVSWLKVQKEVGSVECSVRGLLELDDQPKG</sequence>
<feature type="compositionally biased region" description="Basic and acidic residues" evidence="2">
    <location>
        <begin position="545"/>
        <end position="561"/>
    </location>
</feature>
<feature type="compositionally biased region" description="Basic and acidic residues" evidence="2">
    <location>
        <begin position="102"/>
        <end position="119"/>
    </location>
</feature>
<feature type="region of interest" description="Disordered" evidence="2">
    <location>
        <begin position="665"/>
        <end position="785"/>
    </location>
</feature>
<feature type="compositionally biased region" description="Low complexity" evidence="2">
    <location>
        <begin position="667"/>
        <end position="679"/>
    </location>
</feature>
<dbReference type="GeneID" id="19169882"/>
<feature type="compositionally biased region" description="Polar residues" evidence="2">
    <location>
        <begin position="621"/>
        <end position="630"/>
    </location>
</feature>
<keyword evidence="4" id="KW-1185">Reference proteome</keyword>
<dbReference type="eggNOG" id="ENOG502RR3U">
    <property type="taxonomic scope" value="Eukaryota"/>
</dbReference>
<dbReference type="AlphaFoldDB" id="W9XX01"/>
<feature type="compositionally biased region" description="Polar residues" evidence="2">
    <location>
        <begin position="704"/>
        <end position="723"/>
    </location>
</feature>
<feature type="compositionally biased region" description="Polar residues" evidence="2">
    <location>
        <begin position="38"/>
        <end position="60"/>
    </location>
</feature>
<comment type="caution">
    <text evidence="3">The sequence shown here is derived from an EMBL/GenBank/DDBJ whole genome shotgun (WGS) entry which is preliminary data.</text>
</comment>
<feature type="region of interest" description="Disordered" evidence="2">
    <location>
        <begin position="340"/>
        <end position="381"/>
    </location>
</feature>